<organism evidence="10 11">
    <name type="scientific">Candidatus Terraquivivens tikiterensis</name>
    <dbReference type="NCBI Taxonomy" id="1980982"/>
    <lineage>
        <taxon>Archaea</taxon>
        <taxon>Nitrososphaerota</taxon>
        <taxon>Candidatus Wolframiiraptoraceae</taxon>
        <taxon>Candidatus Terraquivivens</taxon>
    </lineage>
</organism>
<sequence>MRLLDIIALAFMALKDRKLRTILTILGVVIGPATIVALVSTTQGLNQSIVSQISRMGIETLYISPLRGVRTPVSIDDRVISEIQSIDGVKDVIPIYTIGSSRVSVGGKVLNDVNVVALRFSDLQKLFPGITVADGEGQIYESMSAAVVGFKVANPADVSIPKVSVGDSLIISATRRTGGTSARAYIVRGVLSEYGQSFFINPDTTVFISIKSGELLTGTKSYSALFVKAESVDAVSSVQEVLSERFSGKFMVNSVSAIIERMSSITANISIFMSSIASMSLVVAFIGIMTTMFTSVTERVREIGILKALGFKTKDVMSMFLMESTLIGFIGGLIGVSAGAVGSFFVVPFFSGRFGLPVGGMAGRAPVQSQLSFTPAISPELMALTMLIVILVGVLAGLIPAWRAAKLAPVEALRYE</sequence>
<dbReference type="EMBL" id="NDWU01000031">
    <property type="protein sequence ID" value="PUA31033.1"/>
    <property type="molecule type" value="Genomic_DNA"/>
</dbReference>
<feature type="transmembrane region" description="Helical" evidence="7">
    <location>
        <begin position="326"/>
        <end position="350"/>
    </location>
</feature>
<dbReference type="Pfam" id="PF02687">
    <property type="entry name" value="FtsX"/>
    <property type="match status" value="1"/>
</dbReference>
<dbReference type="AlphaFoldDB" id="A0A2R7Y0Q4"/>
<proteinExistence type="inferred from homology"/>
<evidence type="ECO:0000313" key="10">
    <source>
        <dbReference type="EMBL" id="PUA31033.1"/>
    </source>
</evidence>
<gene>
    <name evidence="10" type="ORF">B9J98_08080</name>
</gene>
<dbReference type="InterPro" id="IPR050250">
    <property type="entry name" value="Macrolide_Exporter_MacB"/>
</dbReference>
<accession>A0A2R7Y0Q4</accession>
<keyword evidence="3 7" id="KW-0812">Transmembrane</keyword>
<evidence type="ECO:0000256" key="6">
    <source>
        <dbReference type="ARBA" id="ARBA00038076"/>
    </source>
</evidence>
<dbReference type="InterPro" id="IPR025857">
    <property type="entry name" value="MacB_PCD"/>
</dbReference>
<dbReference type="Proteomes" id="UP000244066">
    <property type="component" value="Unassembled WGS sequence"/>
</dbReference>
<evidence type="ECO:0000313" key="11">
    <source>
        <dbReference type="Proteomes" id="UP000244066"/>
    </source>
</evidence>
<feature type="domain" description="MacB-like periplasmic core" evidence="9">
    <location>
        <begin position="21"/>
        <end position="242"/>
    </location>
</feature>
<keyword evidence="5 7" id="KW-0472">Membrane</keyword>
<evidence type="ECO:0008006" key="12">
    <source>
        <dbReference type="Google" id="ProtNLM"/>
    </source>
</evidence>
<feature type="domain" description="ABC3 transporter permease C-terminal" evidence="8">
    <location>
        <begin position="275"/>
        <end position="409"/>
    </location>
</feature>
<dbReference type="GO" id="GO:0005886">
    <property type="term" value="C:plasma membrane"/>
    <property type="evidence" value="ECO:0007669"/>
    <property type="project" value="UniProtKB-SubCell"/>
</dbReference>
<evidence type="ECO:0000256" key="4">
    <source>
        <dbReference type="ARBA" id="ARBA00022989"/>
    </source>
</evidence>
<evidence type="ECO:0000256" key="5">
    <source>
        <dbReference type="ARBA" id="ARBA00023136"/>
    </source>
</evidence>
<reference evidence="10 11" key="1">
    <citation type="submission" date="2017-04" db="EMBL/GenBank/DDBJ databases">
        <title>Draft Aigarchaeota genome from a New Zealand hot spring.</title>
        <authorList>
            <person name="Reysenbach A.-L."/>
            <person name="Donaho J.A."/>
            <person name="Gerhart J."/>
            <person name="Kelley J.F."/>
            <person name="Kouba K."/>
            <person name="Podar M."/>
            <person name="Stott M."/>
        </authorList>
    </citation>
    <scope>NUCLEOTIDE SEQUENCE [LARGE SCALE GENOMIC DNA]</scope>
    <source>
        <strain evidence="10">NZ13_MG1</strain>
    </source>
</reference>
<dbReference type="PANTHER" id="PTHR30572:SF4">
    <property type="entry name" value="ABC TRANSPORTER PERMEASE YTRF"/>
    <property type="match status" value="1"/>
</dbReference>
<dbReference type="PANTHER" id="PTHR30572">
    <property type="entry name" value="MEMBRANE COMPONENT OF TRANSPORTER-RELATED"/>
    <property type="match status" value="1"/>
</dbReference>
<comment type="similarity">
    <text evidence="6">Belongs to the ABC-4 integral membrane protein family.</text>
</comment>
<feature type="transmembrane region" description="Helical" evidence="7">
    <location>
        <begin position="271"/>
        <end position="293"/>
    </location>
</feature>
<keyword evidence="4 7" id="KW-1133">Transmembrane helix</keyword>
<name>A0A2R7Y0Q4_9ARCH</name>
<comment type="caution">
    <text evidence="10">The sequence shown here is derived from an EMBL/GenBank/DDBJ whole genome shotgun (WGS) entry which is preliminary data.</text>
</comment>
<evidence type="ECO:0000256" key="1">
    <source>
        <dbReference type="ARBA" id="ARBA00004651"/>
    </source>
</evidence>
<evidence type="ECO:0000256" key="2">
    <source>
        <dbReference type="ARBA" id="ARBA00022475"/>
    </source>
</evidence>
<evidence type="ECO:0000259" key="9">
    <source>
        <dbReference type="Pfam" id="PF12704"/>
    </source>
</evidence>
<dbReference type="InterPro" id="IPR003838">
    <property type="entry name" value="ABC3_permease_C"/>
</dbReference>
<evidence type="ECO:0000259" key="8">
    <source>
        <dbReference type="Pfam" id="PF02687"/>
    </source>
</evidence>
<protein>
    <recommendedName>
        <fullName evidence="12">ABC transporter permease</fullName>
    </recommendedName>
</protein>
<keyword evidence="2" id="KW-1003">Cell membrane</keyword>
<feature type="transmembrane region" description="Helical" evidence="7">
    <location>
        <begin position="21"/>
        <end position="39"/>
    </location>
</feature>
<evidence type="ECO:0000256" key="3">
    <source>
        <dbReference type="ARBA" id="ARBA00022692"/>
    </source>
</evidence>
<feature type="transmembrane region" description="Helical" evidence="7">
    <location>
        <begin position="381"/>
        <end position="402"/>
    </location>
</feature>
<comment type="subcellular location">
    <subcellularLocation>
        <location evidence="1">Cell membrane</location>
        <topology evidence="1">Multi-pass membrane protein</topology>
    </subcellularLocation>
</comment>
<dbReference type="GO" id="GO:0022857">
    <property type="term" value="F:transmembrane transporter activity"/>
    <property type="evidence" value="ECO:0007669"/>
    <property type="project" value="TreeGrafter"/>
</dbReference>
<evidence type="ECO:0000256" key="7">
    <source>
        <dbReference type="SAM" id="Phobius"/>
    </source>
</evidence>
<dbReference type="Pfam" id="PF12704">
    <property type="entry name" value="MacB_PCD"/>
    <property type="match status" value="1"/>
</dbReference>